<gene>
    <name evidence="7" type="ordered locus">Dalk_4770</name>
</gene>
<dbReference type="KEGG" id="dal:Dalk_4770"/>
<evidence type="ECO:0000259" key="6">
    <source>
        <dbReference type="Pfam" id="PF00580"/>
    </source>
</evidence>
<dbReference type="RefSeq" id="WP_015949487.1">
    <property type="nucleotide sequence ID" value="NC_011768.1"/>
</dbReference>
<keyword evidence="4" id="KW-0067">ATP-binding</keyword>
<dbReference type="SUPFAM" id="SSF52540">
    <property type="entry name" value="P-loop containing nucleoside triphosphate hydrolases"/>
    <property type="match status" value="1"/>
</dbReference>
<feature type="domain" description="UvrD-like helicase ATP-binding" evidence="6">
    <location>
        <begin position="98"/>
        <end position="171"/>
    </location>
</feature>
<dbReference type="GO" id="GO:0016787">
    <property type="term" value="F:hydrolase activity"/>
    <property type="evidence" value="ECO:0007669"/>
    <property type="project" value="UniProtKB-KW"/>
</dbReference>
<dbReference type="eggNOG" id="COG0210">
    <property type="taxonomic scope" value="Bacteria"/>
</dbReference>
<dbReference type="GO" id="GO:0000725">
    <property type="term" value="P:recombinational repair"/>
    <property type="evidence" value="ECO:0007669"/>
    <property type="project" value="TreeGrafter"/>
</dbReference>
<evidence type="ECO:0000256" key="3">
    <source>
        <dbReference type="ARBA" id="ARBA00022806"/>
    </source>
</evidence>
<dbReference type="Pfam" id="PF00580">
    <property type="entry name" value="UvrD-helicase"/>
    <property type="match status" value="1"/>
</dbReference>
<evidence type="ECO:0000256" key="4">
    <source>
        <dbReference type="ARBA" id="ARBA00022840"/>
    </source>
</evidence>
<protein>
    <recommendedName>
        <fullName evidence="5">DNA 3'-5' helicase II</fullName>
    </recommendedName>
</protein>
<evidence type="ECO:0000256" key="2">
    <source>
        <dbReference type="ARBA" id="ARBA00022801"/>
    </source>
</evidence>
<accession>B8FD17</accession>
<dbReference type="PANTHER" id="PTHR11070">
    <property type="entry name" value="UVRD / RECB / PCRA DNA HELICASE FAMILY MEMBER"/>
    <property type="match status" value="1"/>
</dbReference>
<dbReference type="InterPro" id="IPR000212">
    <property type="entry name" value="DNA_helicase_UvrD/REP"/>
</dbReference>
<dbReference type="Proteomes" id="UP000000739">
    <property type="component" value="Chromosome"/>
</dbReference>
<evidence type="ECO:0000256" key="5">
    <source>
        <dbReference type="ARBA" id="ARBA00034923"/>
    </source>
</evidence>
<dbReference type="AlphaFoldDB" id="B8FD17"/>
<proteinExistence type="predicted"/>
<keyword evidence="1" id="KW-0547">Nucleotide-binding</keyword>
<keyword evidence="2" id="KW-0378">Hydrolase</keyword>
<reference evidence="7 8" key="1">
    <citation type="journal article" date="2012" name="Environ. Microbiol.">
        <title>The genome sequence of Desulfatibacillum alkenivorans AK-01: a blueprint for anaerobic alkane oxidation.</title>
        <authorList>
            <person name="Callaghan A.V."/>
            <person name="Morris B.E."/>
            <person name="Pereira I.A."/>
            <person name="McInerney M.J."/>
            <person name="Austin R.N."/>
            <person name="Groves J.T."/>
            <person name="Kukor J.J."/>
            <person name="Suflita J.M."/>
            <person name="Young L.Y."/>
            <person name="Zylstra G.J."/>
            <person name="Wawrik B."/>
        </authorList>
    </citation>
    <scope>NUCLEOTIDE SEQUENCE [LARGE SCALE GENOMIC DNA]</scope>
    <source>
        <strain evidence="7 8">AK-01</strain>
    </source>
</reference>
<dbReference type="PANTHER" id="PTHR11070:SF2">
    <property type="entry name" value="ATP-DEPENDENT DNA HELICASE SRS2"/>
    <property type="match status" value="1"/>
</dbReference>
<evidence type="ECO:0000313" key="7">
    <source>
        <dbReference type="EMBL" id="ACL06448.1"/>
    </source>
</evidence>
<dbReference type="GO" id="GO:0043138">
    <property type="term" value="F:3'-5' DNA helicase activity"/>
    <property type="evidence" value="ECO:0007669"/>
    <property type="project" value="TreeGrafter"/>
</dbReference>
<dbReference type="Gene3D" id="3.40.50.300">
    <property type="entry name" value="P-loop containing nucleotide triphosphate hydrolases"/>
    <property type="match status" value="1"/>
</dbReference>
<sequence length="472" mass="51992">MPELNPDLLSIDRGLVTSPAGCGKTHLISVSVKNHQETKPILVLTHTNAGVAALRQRFHKAGVSSKCYRLSTLDGFAMRLVGSFPFRSEVNPDILKLENPSQDYTDIKNAACHLLSQGHIQDILFASYARLIVDEYQDCCIQQHRLVALMASVLPTCILGDPMQAVFGWLGLPNWTADVCAKFPVVAELNIPWRWRNAGTEEFGLWLLDVRKKLLDGEPIDFKDSPNEVTWVDLEAADNCHVCQLSAARIRAPSSEGSVLIIGSGLNPPAQRKFASQVPGTVTIENVSLEDFIDFAKCFDCSSPEALNQLIDFYSKVMRNVNRQRFLKRVSSLEMGRARNPASEAENAALRFKAEQSPATAVDLLVALNKDASVTCYRPLVLRACIKSLNACSCTDGNSLYKAAICVREQNRLLGRSLPKRAVGSTLLLKGLEAEVSVILNAADHDENSLYVAMTRGSHRLTVCSHSSVWDR</sequence>
<name>B8FD17_DESAL</name>
<dbReference type="GO" id="GO:0003677">
    <property type="term" value="F:DNA binding"/>
    <property type="evidence" value="ECO:0007669"/>
    <property type="project" value="InterPro"/>
</dbReference>
<dbReference type="GO" id="GO:0005524">
    <property type="term" value="F:ATP binding"/>
    <property type="evidence" value="ECO:0007669"/>
    <property type="project" value="UniProtKB-KW"/>
</dbReference>
<evidence type="ECO:0000256" key="1">
    <source>
        <dbReference type="ARBA" id="ARBA00022741"/>
    </source>
</evidence>
<dbReference type="HOGENOM" id="CLU_047241_1_0_7"/>
<dbReference type="InterPro" id="IPR014016">
    <property type="entry name" value="UvrD-like_ATP-bd"/>
</dbReference>
<evidence type="ECO:0000313" key="8">
    <source>
        <dbReference type="Proteomes" id="UP000000739"/>
    </source>
</evidence>
<dbReference type="EMBL" id="CP001322">
    <property type="protein sequence ID" value="ACL06448.1"/>
    <property type="molecule type" value="Genomic_DNA"/>
</dbReference>
<keyword evidence="8" id="KW-1185">Reference proteome</keyword>
<keyword evidence="3" id="KW-0347">Helicase</keyword>
<dbReference type="InterPro" id="IPR027417">
    <property type="entry name" value="P-loop_NTPase"/>
</dbReference>
<organism evidence="7 8">
    <name type="scientific">Desulfatibacillum aliphaticivorans</name>
    <dbReference type="NCBI Taxonomy" id="218208"/>
    <lineage>
        <taxon>Bacteria</taxon>
        <taxon>Pseudomonadati</taxon>
        <taxon>Thermodesulfobacteriota</taxon>
        <taxon>Desulfobacteria</taxon>
        <taxon>Desulfobacterales</taxon>
        <taxon>Desulfatibacillaceae</taxon>
        <taxon>Desulfatibacillum</taxon>
    </lineage>
</organism>